<dbReference type="EMBL" id="JBBUTG010000070">
    <property type="protein sequence ID" value="MEK8035078.1"/>
    <property type="molecule type" value="Genomic_DNA"/>
</dbReference>
<reference evidence="1 2" key="1">
    <citation type="submission" date="2024-04" db="EMBL/GenBank/DDBJ databases">
        <title>Novel species of the genus Ideonella isolated from streams.</title>
        <authorList>
            <person name="Lu H."/>
        </authorList>
    </citation>
    <scope>NUCLEOTIDE SEQUENCE [LARGE SCALE GENOMIC DNA]</scope>
    <source>
        <strain evidence="1 2">DXS29W</strain>
    </source>
</reference>
<proteinExistence type="predicted"/>
<comment type="caution">
    <text evidence="1">The sequence shown here is derived from an EMBL/GenBank/DDBJ whole genome shotgun (WGS) entry which is preliminary data.</text>
</comment>
<evidence type="ECO:0000313" key="2">
    <source>
        <dbReference type="Proteomes" id="UP001371218"/>
    </source>
</evidence>
<organism evidence="1 2">
    <name type="scientific">Ideonella lacteola</name>
    <dbReference type="NCBI Taxonomy" id="2984193"/>
    <lineage>
        <taxon>Bacteria</taxon>
        <taxon>Pseudomonadati</taxon>
        <taxon>Pseudomonadota</taxon>
        <taxon>Betaproteobacteria</taxon>
        <taxon>Burkholderiales</taxon>
        <taxon>Sphaerotilaceae</taxon>
        <taxon>Ideonella</taxon>
    </lineage>
</organism>
<keyword evidence="2" id="KW-1185">Reference proteome</keyword>
<dbReference type="InterPro" id="IPR035905">
    <property type="entry name" value="Barstar-like_sf"/>
</dbReference>
<name>A0ABU9BYK9_9BURK</name>
<evidence type="ECO:0008006" key="3">
    <source>
        <dbReference type="Google" id="ProtNLM"/>
    </source>
</evidence>
<sequence>MFIVDLGGAEGFGDFVFAFNQGFCELVGGHWKGNSWDAFHDYLSWPKEEKFVLVFRQWRSGRALAASQKAMVEQILKANPHVQVAYE</sequence>
<dbReference type="RefSeq" id="WP_341429512.1">
    <property type="nucleotide sequence ID" value="NZ_JBBUTG010000070.1"/>
</dbReference>
<accession>A0ABU9BYK9</accession>
<dbReference type="Proteomes" id="UP001371218">
    <property type="component" value="Unassembled WGS sequence"/>
</dbReference>
<gene>
    <name evidence="1" type="ORF">AACH06_30035</name>
</gene>
<evidence type="ECO:0000313" key="1">
    <source>
        <dbReference type="EMBL" id="MEK8035078.1"/>
    </source>
</evidence>
<protein>
    <recommendedName>
        <fullName evidence="3">Barstar (barnase inhibitor) domain-containing protein</fullName>
    </recommendedName>
</protein>
<dbReference type="SUPFAM" id="SSF52038">
    <property type="entry name" value="Barstar-related"/>
    <property type="match status" value="1"/>
</dbReference>